<dbReference type="GO" id="GO:0016020">
    <property type="term" value="C:membrane"/>
    <property type="evidence" value="ECO:0007669"/>
    <property type="project" value="TreeGrafter"/>
</dbReference>
<evidence type="ECO:0000313" key="3">
    <source>
        <dbReference type="Proteomes" id="UP001224674"/>
    </source>
</evidence>
<accession>A0AAJ6AI07</accession>
<feature type="domain" description="AB hydrolase-1" evidence="1">
    <location>
        <begin position="80"/>
        <end position="330"/>
    </location>
</feature>
<dbReference type="SUPFAM" id="SSF53474">
    <property type="entry name" value="alpha/beta-Hydrolases"/>
    <property type="match status" value="1"/>
</dbReference>
<dbReference type="EMBL" id="CP122566">
    <property type="protein sequence ID" value="WGH93813.1"/>
    <property type="molecule type" value="Genomic_DNA"/>
</dbReference>
<name>A0AAJ6AI07_9MICC</name>
<dbReference type="PRINTS" id="PR00412">
    <property type="entry name" value="EPOXHYDRLASE"/>
</dbReference>
<dbReference type="PANTHER" id="PTHR43798">
    <property type="entry name" value="MONOACYLGLYCEROL LIPASE"/>
    <property type="match status" value="1"/>
</dbReference>
<protein>
    <submittedName>
        <fullName evidence="2">Alpha/beta hydrolase</fullName>
    </submittedName>
</protein>
<evidence type="ECO:0000313" key="2">
    <source>
        <dbReference type="EMBL" id="WGH93813.1"/>
    </source>
</evidence>
<dbReference type="InterPro" id="IPR000073">
    <property type="entry name" value="AB_hydrolase_1"/>
</dbReference>
<proteinExistence type="predicted"/>
<dbReference type="Proteomes" id="UP001224674">
    <property type="component" value="Chromosome"/>
</dbReference>
<organism evidence="2 3">
    <name type="scientific">Auritidibacter ignavus</name>
    <dbReference type="NCBI Taxonomy" id="678932"/>
    <lineage>
        <taxon>Bacteria</taxon>
        <taxon>Bacillati</taxon>
        <taxon>Actinomycetota</taxon>
        <taxon>Actinomycetes</taxon>
        <taxon>Micrococcales</taxon>
        <taxon>Micrococcaceae</taxon>
        <taxon>Auritidibacter</taxon>
    </lineage>
</organism>
<keyword evidence="3" id="KW-1185">Reference proteome</keyword>
<dbReference type="GO" id="GO:0016787">
    <property type="term" value="F:hydrolase activity"/>
    <property type="evidence" value="ECO:0007669"/>
    <property type="project" value="UniProtKB-KW"/>
</dbReference>
<dbReference type="Gene3D" id="3.40.50.1820">
    <property type="entry name" value="alpha/beta hydrolase"/>
    <property type="match status" value="1"/>
</dbReference>
<dbReference type="InterPro" id="IPR000639">
    <property type="entry name" value="Epox_hydrolase-like"/>
</dbReference>
<gene>
    <name evidence="2" type="ORF">QDX21_03165</name>
</gene>
<reference evidence="2 3" key="1">
    <citation type="submission" date="2023-03" db="EMBL/GenBank/DDBJ databases">
        <title>Complete genome sequences of several Auritidibacter ignavus strains isolated from ear infections.</title>
        <authorList>
            <person name="Baehr T."/>
            <person name="Baumhoegger A.M."/>
        </authorList>
    </citation>
    <scope>NUCLEOTIDE SEQUENCE [LARGE SCALE GENOMIC DNA]</scope>
    <source>
        <strain evidence="2 3">BABAE-6</strain>
    </source>
</reference>
<dbReference type="RefSeq" id="WP_279673927.1">
    <property type="nucleotide sequence ID" value="NZ_CP122562.1"/>
</dbReference>
<sequence>MFTNSPTRIRFRDQLCPPTPVRDTATFTGFPMRFPERRLLWLADPVSGEPTPTVLYHYRPATGPTQTSTTQTSTAHRPDPVVMVHGFRGDHHGLQLVADALADHEIYIPDLPGFGASPALPTAPHRSEDFAALINQLPEALGLSTSPWLVGHSFGSIVASYAAATATSRSSSWRRLALLNPIARPALATDGSWFERVGTAVTAGFYRACASLPSGLGRWALSATPMVWATGAVMSETDDRRILAYTHDQHQQYFSEFDTPHSLLQAYQASISTTVAEAAPDITVPVLLIAGGKDPLASVDDQRVLATRFGPSSHVRLEVIAETGHLMHYEQAPAIGRLLTDWMSEVA</sequence>
<dbReference type="InterPro" id="IPR050266">
    <property type="entry name" value="AB_hydrolase_sf"/>
</dbReference>
<evidence type="ECO:0000259" key="1">
    <source>
        <dbReference type="Pfam" id="PF00561"/>
    </source>
</evidence>
<keyword evidence="2" id="KW-0378">Hydrolase</keyword>
<dbReference type="PANTHER" id="PTHR43798:SF33">
    <property type="entry name" value="HYDROLASE, PUTATIVE (AFU_ORTHOLOGUE AFUA_2G14860)-RELATED"/>
    <property type="match status" value="1"/>
</dbReference>
<dbReference type="InterPro" id="IPR029058">
    <property type="entry name" value="AB_hydrolase_fold"/>
</dbReference>
<dbReference type="Pfam" id="PF00561">
    <property type="entry name" value="Abhydrolase_1"/>
    <property type="match status" value="1"/>
</dbReference>
<dbReference type="AlphaFoldDB" id="A0AAJ6AI07"/>